<evidence type="ECO:0000256" key="5">
    <source>
        <dbReference type="ARBA" id="ARBA00022821"/>
    </source>
</evidence>
<dbReference type="InterPro" id="IPR011713">
    <property type="entry name" value="Leu-rich_rpt_3"/>
</dbReference>
<accession>A0A8T2BBK9</accession>
<dbReference type="InterPro" id="IPR044974">
    <property type="entry name" value="Disease_R_plants"/>
</dbReference>
<dbReference type="Proteomes" id="UP000694240">
    <property type="component" value="Chromosome 7"/>
</dbReference>
<feature type="compositionally biased region" description="Basic and acidic residues" evidence="8">
    <location>
        <begin position="990"/>
        <end position="1004"/>
    </location>
</feature>
<dbReference type="Pfam" id="PF23282">
    <property type="entry name" value="WHD_ROQ1"/>
    <property type="match status" value="1"/>
</dbReference>
<keyword evidence="3" id="KW-0677">Repeat</keyword>
<dbReference type="PANTHER" id="PTHR11017">
    <property type="entry name" value="LEUCINE-RICH REPEAT-CONTAINING PROTEIN"/>
    <property type="match status" value="1"/>
</dbReference>
<comment type="caution">
    <text evidence="10">The sequence shown here is derived from an EMBL/GenBank/DDBJ whole genome shotgun (WGS) entry which is preliminary data.</text>
</comment>
<evidence type="ECO:0000256" key="2">
    <source>
        <dbReference type="ARBA" id="ARBA00022614"/>
    </source>
</evidence>
<dbReference type="PANTHER" id="PTHR11017:SF418">
    <property type="entry name" value="DISEASE RESISTANCE PROTEIN (TIR-NBS-LRR CLASS) FAMILY-RELATED"/>
    <property type="match status" value="1"/>
</dbReference>
<dbReference type="Pfam" id="PF00931">
    <property type="entry name" value="NB-ARC"/>
    <property type="match status" value="1"/>
</dbReference>
<proteinExistence type="predicted"/>
<dbReference type="FunFam" id="1.10.8.430:FF:000002">
    <property type="entry name" value="Disease resistance protein (TIR-NBS-LRR class)"/>
    <property type="match status" value="1"/>
</dbReference>
<evidence type="ECO:0000313" key="11">
    <source>
        <dbReference type="Proteomes" id="UP000694240"/>
    </source>
</evidence>
<dbReference type="Pfam" id="PF01582">
    <property type="entry name" value="TIR"/>
    <property type="match status" value="1"/>
</dbReference>
<protein>
    <recommendedName>
        <fullName evidence="1">ADP-ribosyl cyclase/cyclic ADP-ribose hydrolase</fullName>
        <ecNumber evidence="1">3.2.2.6</ecNumber>
    </recommendedName>
</protein>
<keyword evidence="6" id="KW-0520">NAD</keyword>
<keyword evidence="5" id="KW-0611">Plant defense</keyword>
<gene>
    <name evidence="10" type="ORF">ISN45_Aa02g001060</name>
</gene>
<dbReference type="InterPro" id="IPR000157">
    <property type="entry name" value="TIR_dom"/>
</dbReference>
<evidence type="ECO:0000256" key="8">
    <source>
        <dbReference type="SAM" id="MobiDB-lite"/>
    </source>
</evidence>
<evidence type="ECO:0000313" key="10">
    <source>
        <dbReference type="EMBL" id="KAG7584707.1"/>
    </source>
</evidence>
<dbReference type="InterPro" id="IPR058192">
    <property type="entry name" value="WHD_ROQ1-like"/>
</dbReference>
<evidence type="ECO:0000256" key="4">
    <source>
        <dbReference type="ARBA" id="ARBA00022801"/>
    </source>
</evidence>
<keyword evidence="11" id="KW-1185">Reference proteome</keyword>
<keyword evidence="4" id="KW-0378">Hydrolase</keyword>
<keyword evidence="2" id="KW-0433">Leucine-rich repeat</keyword>
<dbReference type="GO" id="GO:0061809">
    <property type="term" value="F:NAD+ nucleosidase activity, cyclic ADP-ribose generating"/>
    <property type="evidence" value="ECO:0007669"/>
    <property type="project" value="UniProtKB-EC"/>
</dbReference>
<feature type="domain" description="TIR" evidence="9">
    <location>
        <begin position="10"/>
        <end position="174"/>
    </location>
</feature>
<reference evidence="10 11" key="1">
    <citation type="submission" date="2020-12" db="EMBL/GenBank/DDBJ databases">
        <title>Concerted genomic and epigenomic changes stabilize Arabidopsis allopolyploids.</title>
        <authorList>
            <person name="Chen Z."/>
        </authorList>
    </citation>
    <scope>NUCLEOTIDE SEQUENCE [LARGE SCALE GENOMIC DNA]</scope>
    <source>
        <strain evidence="10">Allo738</strain>
        <tissue evidence="10">Leaf</tissue>
    </source>
</reference>
<evidence type="ECO:0000259" key="9">
    <source>
        <dbReference type="PROSITE" id="PS50104"/>
    </source>
</evidence>
<dbReference type="GO" id="GO:0043531">
    <property type="term" value="F:ADP binding"/>
    <property type="evidence" value="ECO:0007669"/>
    <property type="project" value="InterPro"/>
</dbReference>
<dbReference type="FunFam" id="3.40.50.300:FF:001002">
    <property type="entry name" value="Disease resistance protein (TIR-NBS-LRR class)"/>
    <property type="match status" value="1"/>
</dbReference>
<name>A0A8T2BBK9_9BRAS</name>
<dbReference type="InterPro" id="IPR002182">
    <property type="entry name" value="NB-ARC"/>
</dbReference>
<evidence type="ECO:0000256" key="3">
    <source>
        <dbReference type="ARBA" id="ARBA00022737"/>
    </source>
</evidence>
<comment type="catalytic activity">
    <reaction evidence="7">
        <text>NAD(+) + H2O = ADP-D-ribose + nicotinamide + H(+)</text>
        <dbReference type="Rhea" id="RHEA:16301"/>
        <dbReference type="ChEBI" id="CHEBI:15377"/>
        <dbReference type="ChEBI" id="CHEBI:15378"/>
        <dbReference type="ChEBI" id="CHEBI:17154"/>
        <dbReference type="ChEBI" id="CHEBI:57540"/>
        <dbReference type="ChEBI" id="CHEBI:57967"/>
        <dbReference type="EC" id="3.2.2.6"/>
    </reaction>
    <physiologicalReaction direction="left-to-right" evidence="7">
        <dbReference type="Rhea" id="RHEA:16302"/>
    </physiologicalReaction>
</comment>
<dbReference type="SMART" id="SM00255">
    <property type="entry name" value="TIR"/>
    <property type="match status" value="1"/>
</dbReference>
<evidence type="ECO:0000256" key="7">
    <source>
        <dbReference type="ARBA" id="ARBA00047304"/>
    </source>
</evidence>
<dbReference type="AlphaFoldDB" id="A0A8T2BBK9"/>
<dbReference type="EC" id="3.2.2.6" evidence="1"/>
<keyword evidence="10" id="KW-0675">Receptor</keyword>
<dbReference type="EMBL" id="JAEFBK010000007">
    <property type="protein sequence ID" value="KAG7584707.1"/>
    <property type="molecule type" value="Genomic_DNA"/>
</dbReference>
<dbReference type="Pfam" id="PF07725">
    <property type="entry name" value="LRR_3"/>
    <property type="match status" value="1"/>
</dbReference>
<evidence type="ECO:0000256" key="6">
    <source>
        <dbReference type="ARBA" id="ARBA00023027"/>
    </source>
</evidence>
<dbReference type="PROSITE" id="PS50104">
    <property type="entry name" value="TIR"/>
    <property type="match status" value="1"/>
</dbReference>
<dbReference type="GO" id="GO:0007165">
    <property type="term" value="P:signal transduction"/>
    <property type="evidence" value="ECO:0007669"/>
    <property type="project" value="InterPro"/>
</dbReference>
<dbReference type="FunFam" id="3.40.50.10140:FF:000007">
    <property type="entry name" value="Disease resistance protein (TIR-NBS-LRR class)"/>
    <property type="match status" value="1"/>
</dbReference>
<feature type="region of interest" description="Disordered" evidence="8">
    <location>
        <begin position="990"/>
        <end position="1010"/>
    </location>
</feature>
<dbReference type="GO" id="GO:0006952">
    <property type="term" value="P:defense response"/>
    <property type="evidence" value="ECO:0007669"/>
    <property type="project" value="UniProtKB-KW"/>
</dbReference>
<organism evidence="10 11">
    <name type="scientific">Arabidopsis thaliana x Arabidopsis arenosa</name>
    <dbReference type="NCBI Taxonomy" id="1240361"/>
    <lineage>
        <taxon>Eukaryota</taxon>
        <taxon>Viridiplantae</taxon>
        <taxon>Streptophyta</taxon>
        <taxon>Embryophyta</taxon>
        <taxon>Tracheophyta</taxon>
        <taxon>Spermatophyta</taxon>
        <taxon>Magnoliopsida</taxon>
        <taxon>eudicotyledons</taxon>
        <taxon>Gunneridae</taxon>
        <taxon>Pentapetalae</taxon>
        <taxon>rosids</taxon>
        <taxon>malvids</taxon>
        <taxon>Brassicales</taxon>
        <taxon>Brassicaceae</taxon>
        <taxon>Camelineae</taxon>
        <taxon>Arabidopsis</taxon>
    </lineage>
</organism>
<dbReference type="FunFam" id="3.80.10.10:FF:000386">
    <property type="entry name" value="Disease resistance protein RPS4"/>
    <property type="match status" value="1"/>
</dbReference>
<sequence length="1010" mass="114915">MASSSSSRTWKYDVFASFHGPDVRTGFLGHLRNHFNFKGITMFDDQKMMRSHTIGSSLTEGIRESRISIVILSKNYAASSWCLDGLLDILKCKDEIGQIVIPIFYGADPSDVRNQTGYFGSVFNGTCARKKQEKRQDWSKALNDVGNIAGEHILNWKNEADEMEKIARDVLDKLIATPSKDFDGMVGLEAHLRKLESLLELDNLEVKMVGISGPAGIGKTTIARAFHIRHPNRFQLTCFMDNLRGSYDRGLDDLKLQTQFLSKVLNQDGIRICHSGAIKDRLCRLRVLIILDDVDNIRQLEALANETTWFGPGSRIIVTTEDQKLLQQHGINNTYHVKFPSDNQALEILCRYAFRQSYPHSGFKELALRVTELCGNLPLGLRVVGSSLRGNIDKDEWEDKVRRLETILDHQDIEKVLRVGYESLHENEQSLFLHIAVFFNYKDGNFVKAMLADKKLDVKHGLKILANKSLIDLTMNGQIVMHKLLQQVGTIAAREKPWKRRILTDPLDVCDILQRAKGTGQVSGILLDTSGINEVYISKEAFKNMPNLRFLKVINGKDGNDMVHIPKDMDFPRYLRLLHWEAYPEKSFPMVNMKFLVELNMKGSKLEYLWQGRQPLANLKKIDLSGSLSLKALPDLSDATNLEGLDLIDCQSLVEIPSTFGNLQKLEWLEMDGCINLQVVPTHFNLASLERVDMMECSKLRKFPDFSTNTTQLTITDTMLEELPNSIERWSRLEYLNIYGSLEVFTDIEKLPDWIKSLDALNEVYITGCVNLASLPEFPDSLKKLTVDDCISLETLKSFPAASQIEELYFLNCFNLSREARKEISEGSILAHACLPGRTVPAQFDHQALGNSLTIRSDHKEFRVCAVVSPKQKMKKECKLSFRIHLNGFLTVWGIVPNVYRITTKHLFISYCNILEEDGCLEQDNEISFEFISSSEDIDVIECGVRILTFETDESEVSYGCCLEEMSEDDDENFYDDEFCAEPVYEDDDKNLFDGRNESDEPSVKRLKTV</sequence>
<evidence type="ECO:0000256" key="1">
    <source>
        <dbReference type="ARBA" id="ARBA00011982"/>
    </source>
</evidence>